<evidence type="ECO:0000313" key="2">
    <source>
        <dbReference type="EMBL" id="MFC3100615.1"/>
    </source>
</evidence>
<dbReference type="InterPro" id="IPR037401">
    <property type="entry name" value="SnoaL-like"/>
</dbReference>
<comment type="caution">
    <text evidence="2">The sequence shown here is derived from an EMBL/GenBank/DDBJ whole genome shotgun (WGS) entry which is preliminary data.</text>
</comment>
<dbReference type="Gene3D" id="3.10.450.50">
    <property type="match status" value="1"/>
</dbReference>
<proteinExistence type="predicted"/>
<accession>A0ABV7EFF8</accession>
<dbReference type="EMBL" id="JBHRSU010000021">
    <property type="protein sequence ID" value="MFC3100615.1"/>
    <property type="molecule type" value="Genomic_DNA"/>
</dbReference>
<dbReference type="RefSeq" id="WP_336920631.1">
    <property type="nucleotide sequence ID" value="NZ_JBANRN010000023.1"/>
</dbReference>
<feature type="domain" description="SnoaL-like" evidence="1">
    <location>
        <begin position="10"/>
        <end position="110"/>
    </location>
</feature>
<gene>
    <name evidence="2" type="ORF">ACFODK_06930</name>
</gene>
<evidence type="ECO:0000313" key="3">
    <source>
        <dbReference type="Proteomes" id="UP001595378"/>
    </source>
</evidence>
<dbReference type="InterPro" id="IPR032710">
    <property type="entry name" value="NTF2-like_dom_sf"/>
</dbReference>
<sequence length="126" mass="13511">MSSIEQIALRFMARFNSDDLDGVIASFLEDGCYIDPGNVVHQGIDAIHAAMAPLFEGEPGSSEYIITDAIFDDAASKALVNWTLQIKGDGGQVSKLDGLDILTIKDGKIQSKNAFCKAAELKFEAA</sequence>
<keyword evidence="3" id="KW-1185">Reference proteome</keyword>
<protein>
    <submittedName>
        <fullName evidence="2">Nuclear transport factor 2 family protein</fullName>
    </submittedName>
</protein>
<reference evidence="3" key="1">
    <citation type="journal article" date="2019" name="Int. J. Syst. Evol. Microbiol.">
        <title>The Global Catalogue of Microorganisms (GCM) 10K type strain sequencing project: providing services to taxonomists for standard genome sequencing and annotation.</title>
        <authorList>
            <consortium name="The Broad Institute Genomics Platform"/>
            <consortium name="The Broad Institute Genome Sequencing Center for Infectious Disease"/>
            <person name="Wu L."/>
            <person name="Ma J."/>
        </authorList>
    </citation>
    <scope>NUCLEOTIDE SEQUENCE [LARGE SCALE GENOMIC DNA]</scope>
    <source>
        <strain evidence="3">KCTC 52606</strain>
    </source>
</reference>
<dbReference type="SUPFAM" id="SSF54427">
    <property type="entry name" value="NTF2-like"/>
    <property type="match status" value="1"/>
</dbReference>
<dbReference type="Pfam" id="PF12680">
    <property type="entry name" value="SnoaL_2"/>
    <property type="match status" value="1"/>
</dbReference>
<evidence type="ECO:0000259" key="1">
    <source>
        <dbReference type="Pfam" id="PF12680"/>
    </source>
</evidence>
<name>A0ABV7EFF8_9SPHN</name>
<dbReference type="Proteomes" id="UP001595378">
    <property type="component" value="Unassembled WGS sequence"/>
</dbReference>
<organism evidence="2 3">
    <name type="scientific">Alteraurantiacibacter lauratis</name>
    <dbReference type="NCBI Taxonomy" id="2054627"/>
    <lineage>
        <taxon>Bacteria</taxon>
        <taxon>Pseudomonadati</taxon>
        <taxon>Pseudomonadota</taxon>
        <taxon>Alphaproteobacteria</taxon>
        <taxon>Sphingomonadales</taxon>
        <taxon>Erythrobacteraceae</taxon>
        <taxon>Alteraurantiacibacter</taxon>
    </lineage>
</organism>